<accession>A0ABN8LW95</accession>
<reference evidence="1 2" key="1">
    <citation type="submission" date="2022-05" db="EMBL/GenBank/DDBJ databases">
        <authorList>
            <consortium name="Genoscope - CEA"/>
            <person name="William W."/>
        </authorList>
    </citation>
    <scope>NUCLEOTIDE SEQUENCE [LARGE SCALE GENOMIC DNA]</scope>
</reference>
<keyword evidence="2" id="KW-1185">Reference proteome</keyword>
<organism evidence="1 2">
    <name type="scientific">Porites evermanni</name>
    <dbReference type="NCBI Taxonomy" id="104178"/>
    <lineage>
        <taxon>Eukaryota</taxon>
        <taxon>Metazoa</taxon>
        <taxon>Cnidaria</taxon>
        <taxon>Anthozoa</taxon>
        <taxon>Hexacorallia</taxon>
        <taxon>Scleractinia</taxon>
        <taxon>Fungiina</taxon>
        <taxon>Poritidae</taxon>
        <taxon>Porites</taxon>
    </lineage>
</organism>
<dbReference type="EMBL" id="CALNXI010000187">
    <property type="protein sequence ID" value="CAH3021566.1"/>
    <property type="molecule type" value="Genomic_DNA"/>
</dbReference>
<evidence type="ECO:0000313" key="1">
    <source>
        <dbReference type="EMBL" id="CAH3021566.1"/>
    </source>
</evidence>
<proteinExistence type="predicted"/>
<sequence>MPFLNKLRHLPTLLQRKGASSWLTFIPVKDVDFTLTKGEFKDAIHLRYDWQISETPSSCACGVVFDVDHAMVCRQGGFIIQRHNELRDLEAQMLKIVLNDVQIELVLQQIKGEVLKPSTN</sequence>
<protein>
    <submittedName>
        <fullName evidence="1">Uncharacterized protein</fullName>
    </submittedName>
</protein>
<evidence type="ECO:0000313" key="2">
    <source>
        <dbReference type="Proteomes" id="UP001159427"/>
    </source>
</evidence>
<comment type="caution">
    <text evidence="1">The sequence shown here is derived from an EMBL/GenBank/DDBJ whole genome shotgun (WGS) entry which is preliminary data.</text>
</comment>
<name>A0ABN8LW95_9CNID</name>
<gene>
    <name evidence="1" type="ORF">PEVE_00011895</name>
</gene>
<dbReference type="Proteomes" id="UP001159427">
    <property type="component" value="Unassembled WGS sequence"/>
</dbReference>
<feature type="non-terminal residue" evidence="1">
    <location>
        <position position="120"/>
    </location>
</feature>